<gene>
    <name evidence="3" type="ORF">Pla8534_08550</name>
</gene>
<feature type="compositionally biased region" description="Pro residues" evidence="1">
    <location>
        <begin position="33"/>
        <end position="43"/>
    </location>
</feature>
<evidence type="ECO:0000256" key="1">
    <source>
        <dbReference type="SAM" id="MobiDB-lite"/>
    </source>
</evidence>
<protein>
    <submittedName>
        <fullName evidence="3">Uncharacterized protein</fullName>
    </submittedName>
</protein>
<dbReference type="EMBL" id="CP036433">
    <property type="protein sequence ID" value="QDU93077.1"/>
    <property type="molecule type" value="Genomic_DNA"/>
</dbReference>
<keyword evidence="2" id="KW-0472">Membrane</keyword>
<evidence type="ECO:0000313" key="3">
    <source>
        <dbReference type="EMBL" id="QDU93077.1"/>
    </source>
</evidence>
<feature type="region of interest" description="Disordered" evidence="1">
    <location>
        <begin position="24"/>
        <end position="56"/>
    </location>
</feature>
<keyword evidence="2" id="KW-0812">Transmembrane</keyword>
<dbReference type="Proteomes" id="UP000317648">
    <property type="component" value="Chromosome"/>
</dbReference>
<accession>A0A518DML1</accession>
<name>A0A518DML1_9BACT</name>
<keyword evidence="4" id="KW-1185">Reference proteome</keyword>
<keyword evidence="2" id="KW-1133">Transmembrane helix</keyword>
<proteinExistence type="predicted"/>
<feature type="transmembrane region" description="Helical" evidence="2">
    <location>
        <begin position="102"/>
        <end position="124"/>
    </location>
</feature>
<dbReference type="KEGG" id="lcre:Pla8534_08550"/>
<reference evidence="3 4" key="1">
    <citation type="submission" date="2019-02" db="EMBL/GenBank/DDBJ databases">
        <title>Deep-cultivation of Planctomycetes and their phenomic and genomic characterization uncovers novel biology.</title>
        <authorList>
            <person name="Wiegand S."/>
            <person name="Jogler M."/>
            <person name="Boedeker C."/>
            <person name="Pinto D."/>
            <person name="Vollmers J."/>
            <person name="Rivas-Marin E."/>
            <person name="Kohn T."/>
            <person name="Peeters S.H."/>
            <person name="Heuer A."/>
            <person name="Rast P."/>
            <person name="Oberbeckmann S."/>
            <person name="Bunk B."/>
            <person name="Jeske O."/>
            <person name="Meyerdierks A."/>
            <person name="Storesund J.E."/>
            <person name="Kallscheuer N."/>
            <person name="Luecker S."/>
            <person name="Lage O.M."/>
            <person name="Pohl T."/>
            <person name="Merkel B.J."/>
            <person name="Hornburger P."/>
            <person name="Mueller R.-W."/>
            <person name="Bruemmer F."/>
            <person name="Labrenz M."/>
            <person name="Spormann A.M."/>
            <person name="Op den Camp H."/>
            <person name="Overmann J."/>
            <person name="Amann R."/>
            <person name="Jetten M.S.M."/>
            <person name="Mascher T."/>
            <person name="Medema M.H."/>
            <person name="Devos D.P."/>
            <person name="Kaster A.-K."/>
            <person name="Ovreas L."/>
            <person name="Rohde M."/>
            <person name="Galperin M.Y."/>
            <person name="Jogler C."/>
        </authorList>
    </citation>
    <scope>NUCLEOTIDE SEQUENCE [LARGE SCALE GENOMIC DNA]</scope>
    <source>
        <strain evidence="3 4">Pla85_3_4</strain>
    </source>
</reference>
<evidence type="ECO:0000313" key="4">
    <source>
        <dbReference type="Proteomes" id="UP000317648"/>
    </source>
</evidence>
<organism evidence="3 4">
    <name type="scientific">Lignipirellula cremea</name>
    <dbReference type="NCBI Taxonomy" id="2528010"/>
    <lineage>
        <taxon>Bacteria</taxon>
        <taxon>Pseudomonadati</taxon>
        <taxon>Planctomycetota</taxon>
        <taxon>Planctomycetia</taxon>
        <taxon>Pirellulales</taxon>
        <taxon>Pirellulaceae</taxon>
        <taxon>Lignipirellula</taxon>
    </lineage>
</organism>
<dbReference type="RefSeq" id="WP_145049569.1">
    <property type="nucleotide sequence ID" value="NZ_CP036433.1"/>
</dbReference>
<evidence type="ECO:0000256" key="2">
    <source>
        <dbReference type="SAM" id="Phobius"/>
    </source>
</evidence>
<dbReference type="AlphaFoldDB" id="A0A518DML1"/>
<sequence length="125" mass="13577">MPTCPICQQPLTSPGARCAVCQTEKPEKTGCPPSLPMSGPPRRPPPRRDSSDKITITVPPEKIRIPPAPLHDLRAEEWESREPAAPLADASSQRLRQKVRDLTAIAGLLVALLLLLAGSLLLFLF</sequence>